<feature type="region of interest" description="Disordered" evidence="16">
    <location>
        <begin position="17"/>
        <end position="122"/>
    </location>
</feature>
<keyword evidence="4" id="KW-0963">Cytoplasm</keyword>
<dbReference type="GO" id="GO:0005856">
    <property type="term" value="C:cytoskeleton"/>
    <property type="evidence" value="ECO:0007669"/>
    <property type="project" value="UniProtKB-SubCell"/>
</dbReference>
<dbReference type="CDD" id="cd09407">
    <property type="entry name" value="LIM2_Paxillin"/>
    <property type="match status" value="1"/>
</dbReference>
<dbReference type="FunFam" id="2.10.110.10:FF:000009">
    <property type="entry name" value="Paxillin isoform 1"/>
    <property type="match status" value="1"/>
</dbReference>
<evidence type="ECO:0000256" key="12">
    <source>
        <dbReference type="ARBA" id="ARBA00023212"/>
    </source>
</evidence>
<feature type="domain" description="LIM zinc-binding" evidence="17">
    <location>
        <begin position="307"/>
        <end position="366"/>
    </location>
</feature>
<dbReference type="SUPFAM" id="SSF57716">
    <property type="entry name" value="Glucocorticoid receptor-like (DNA-binding domain)"/>
    <property type="match status" value="5"/>
</dbReference>
<keyword evidence="19" id="KW-1185">Reference proteome</keyword>
<evidence type="ECO:0000256" key="15">
    <source>
        <dbReference type="PROSITE-ProRule" id="PRU00125"/>
    </source>
</evidence>
<evidence type="ECO:0000256" key="5">
    <source>
        <dbReference type="ARBA" id="ARBA00022553"/>
    </source>
</evidence>
<dbReference type="Gene3D" id="2.10.110.10">
    <property type="entry name" value="Cysteine Rich Protein"/>
    <property type="match status" value="4"/>
</dbReference>
<proteinExistence type="inferred from homology"/>
<dbReference type="PANTHER" id="PTHR24216">
    <property type="entry name" value="PAXILLIN-RELATED"/>
    <property type="match status" value="1"/>
</dbReference>
<evidence type="ECO:0000313" key="18">
    <source>
        <dbReference type="Ensembl" id="ENSONIP00000040889.1"/>
    </source>
</evidence>
<evidence type="ECO:0000256" key="2">
    <source>
        <dbReference type="ARBA" id="ARBA00004246"/>
    </source>
</evidence>
<evidence type="ECO:0000256" key="14">
    <source>
        <dbReference type="PIRNR" id="PIRNR037881"/>
    </source>
</evidence>
<evidence type="ECO:0000256" key="3">
    <source>
        <dbReference type="ARBA" id="ARBA00004544"/>
    </source>
</evidence>
<evidence type="ECO:0000256" key="6">
    <source>
        <dbReference type="ARBA" id="ARBA00022723"/>
    </source>
</evidence>
<dbReference type="InterPro" id="IPR017305">
    <property type="entry name" value="Tgfb1i1/Leupaxin/TGFB1I1"/>
</dbReference>
<dbReference type="PIRSF" id="PIRSF037881">
    <property type="entry name" value="Leupaxin"/>
    <property type="match status" value="1"/>
</dbReference>
<name>A0A669BYR9_ORENI</name>
<dbReference type="GO" id="GO:0005938">
    <property type="term" value="C:cell cortex"/>
    <property type="evidence" value="ECO:0007669"/>
    <property type="project" value="UniProtKB-SubCell"/>
</dbReference>
<keyword evidence="9" id="KW-0130">Cell adhesion</keyword>
<feature type="domain" description="LIM zinc-binding" evidence="17">
    <location>
        <begin position="485"/>
        <end position="542"/>
    </location>
</feature>
<dbReference type="CDD" id="cd09336">
    <property type="entry name" value="LIM1_Paxillin_like"/>
    <property type="match status" value="1"/>
</dbReference>
<dbReference type="FunFam" id="2.10.110.10:FF:000008">
    <property type="entry name" value="Paxillin isoform 1"/>
    <property type="match status" value="1"/>
</dbReference>
<reference evidence="18" key="2">
    <citation type="submission" date="2025-08" db="UniProtKB">
        <authorList>
            <consortium name="Ensembl"/>
        </authorList>
    </citation>
    <scope>IDENTIFICATION</scope>
</reference>
<dbReference type="SMART" id="SM00132">
    <property type="entry name" value="LIM"/>
    <property type="match status" value="4"/>
</dbReference>
<dbReference type="PROSITE" id="PS00478">
    <property type="entry name" value="LIM_DOMAIN_1"/>
    <property type="match status" value="3"/>
</dbReference>
<feature type="compositionally biased region" description="Basic and acidic residues" evidence="16">
    <location>
        <begin position="183"/>
        <end position="196"/>
    </location>
</feature>
<dbReference type="GeneTree" id="ENSGT00940000158897"/>
<keyword evidence="8 15" id="KW-0862">Zinc</keyword>
<organism evidence="18 19">
    <name type="scientific">Oreochromis niloticus</name>
    <name type="common">Nile tilapia</name>
    <name type="synonym">Tilapia nilotica</name>
    <dbReference type="NCBI Taxonomy" id="8128"/>
    <lineage>
        <taxon>Eukaryota</taxon>
        <taxon>Metazoa</taxon>
        <taxon>Chordata</taxon>
        <taxon>Craniata</taxon>
        <taxon>Vertebrata</taxon>
        <taxon>Euteleostomi</taxon>
        <taxon>Actinopterygii</taxon>
        <taxon>Neopterygii</taxon>
        <taxon>Teleostei</taxon>
        <taxon>Neoteleostei</taxon>
        <taxon>Acanthomorphata</taxon>
        <taxon>Ovalentaria</taxon>
        <taxon>Cichlomorphae</taxon>
        <taxon>Cichliformes</taxon>
        <taxon>Cichlidae</taxon>
        <taxon>African cichlids</taxon>
        <taxon>Pseudocrenilabrinae</taxon>
        <taxon>Oreochromini</taxon>
        <taxon>Oreochromis</taxon>
    </lineage>
</organism>
<comment type="similarity">
    <text evidence="14">Belongs to the paxillin family.</text>
</comment>
<evidence type="ECO:0000256" key="10">
    <source>
        <dbReference type="ARBA" id="ARBA00022949"/>
    </source>
</evidence>
<dbReference type="PRINTS" id="PR00832">
    <property type="entry name" value="PAXILLIN"/>
</dbReference>
<dbReference type="CDD" id="cd09338">
    <property type="entry name" value="LIM3_Paxillin_like"/>
    <property type="match status" value="1"/>
</dbReference>
<keyword evidence="11 14" id="KW-0440">LIM domain</keyword>
<dbReference type="Pfam" id="PF03535">
    <property type="entry name" value="Paxillin"/>
    <property type="match status" value="1"/>
</dbReference>
<evidence type="ECO:0000256" key="11">
    <source>
        <dbReference type="ARBA" id="ARBA00023038"/>
    </source>
</evidence>
<feature type="region of interest" description="Disordered" evidence="16">
    <location>
        <begin position="145"/>
        <end position="229"/>
    </location>
</feature>
<protein>
    <recommendedName>
        <fullName evidence="13">Paxillin</fullName>
    </recommendedName>
</protein>
<dbReference type="FunFam" id="2.10.110.10:FF:000012">
    <property type="entry name" value="Paxillin isoform 1"/>
    <property type="match status" value="1"/>
</dbReference>
<evidence type="ECO:0000256" key="1">
    <source>
        <dbReference type="ARBA" id="ARBA00004245"/>
    </source>
</evidence>
<dbReference type="GO" id="GO:0034446">
    <property type="term" value="P:substrate adhesion-dependent cell spreading"/>
    <property type="evidence" value="ECO:0007669"/>
    <property type="project" value="TreeGrafter"/>
</dbReference>
<dbReference type="GO" id="GO:0007179">
    <property type="term" value="P:transforming growth factor beta receptor signaling pathway"/>
    <property type="evidence" value="ECO:0007669"/>
    <property type="project" value="TreeGrafter"/>
</dbReference>
<dbReference type="Ensembl" id="ENSONIT00000048035.1">
    <property type="protein sequence ID" value="ENSONIP00000040889.1"/>
    <property type="gene ID" value="ENSONIG00000011157.2"/>
</dbReference>
<accession>A0A669BYR9</accession>
<dbReference type="Pfam" id="PF00412">
    <property type="entry name" value="LIM"/>
    <property type="match status" value="4"/>
</dbReference>
<dbReference type="AlphaFoldDB" id="A0A669BYR9"/>
<sequence length="542" mass="60006">MNEFNLSDALLADLESTTSHISKRPVFLPDETPYSIPTGGQPYQDVTLPPPVPPPPSAEALNGSLRDQPDSHHSSQQSLGSAQKSSWSRDSSSSPLSHIEEDHVYSFPNKQKTSDSSTTAMTSALGSNLSELDRLLLELNAVQQSSPSFPTTEEAAPPLPSCSITHYENGGTPDILVSPPPQEKPKRNGRMEDARPTVESLLDELEGSVPSPSPSTRHSDLDTSSQQQARISASCATRELDELMASLSDFKVQSPMREHWKVHKTLTSTGKGGVSGGPPTQVNKLDNMLGSLQSDLNKLGVQTVAKGVCGACCKPIVGQVVTAMGRTWHPEHFVCTHCQEEIGSRNFFEREGQPYCEKDYHNLFSPRCYYCNGPILDKVVTALDRTWHPEHFFCAQCGSFFGPEGFHEKDGKAYCRKDYFDMFAPKCGGCARAILENYISALNCLWHPECFVCRECFTPFVNGSFFEHDGQPYCEVHYHERRGSLCSGCQKPITGRCITAMSKKFHPEHFVCAFCLKQLNKGTFKEQNDKPYCHGCFIKLFS</sequence>
<feature type="compositionally biased region" description="Pro residues" evidence="16">
    <location>
        <begin position="48"/>
        <end position="57"/>
    </location>
</feature>
<dbReference type="Proteomes" id="UP000005207">
    <property type="component" value="Linkage group LG12"/>
</dbReference>
<dbReference type="PANTHER" id="PTHR24216:SF11">
    <property type="entry name" value="PAXILLIN"/>
    <property type="match status" value="1"/>
</dbReference>
<keyword evidence="7" id="KW-0677">Repeat</keyword>
<feature type="compositionally biased region" description="Low complexity" evidence="16">
    <location>
        <begin position="74"/>
        <end position="97"/>
    </location>
</feature>
<feature type="domain" description="LIM zinc-binding" evidence="17">
    <location>
        <begin position="425"/>
        <end position="484"/>
    </location>
</feature>
<dbReference type="GO" id="GO:0046872">
    <property type="term" value="F:metal ion binding"/>
    <property type="evidence" value="ECO:0007669"/>
    <property type="project" value="UniProtKB-KW"/>
</dbReference>
<dbReference type="FunFam" id="2.10.110.10:FF:000018">
    <property type="entry name" value="Paxillin isoform 1"/>
    <property type="match status" value="1"/>
</dbReference>
<comment type="subcellular location">
    <subcellularLocation>
        <location evidence="2">Cell junction</location>
        <location evidence="2">Focal adhesion</location>
    </subcellularLocation>
    <subcellularLocation>
        <location evidence="3">Cytoplasm</location>
        <location evidence="3">Cell cortex</location>
    </subcellularLocation>
    <subcellularLocation>
        <location evidence="1">Cytoplasm</location>
        <location evidence="1">Cytoskeleton</location>
    </subcellularLocation>
</comment>
<evidence type="ECO:0000256" key="7">
    <source>
        <dbReference type="ARBA" id="ARBA00022737"/>
    </source>
</evidence>
<gene>
    <name evidence="18" type="primary">PXN</name>
    <name evidence="18" type="synonym">pxnb</name>
</gene>
<evidence type="ECO:0000256" key="4">
    <source>
        <dbReference type="ARBA" id="ARBA00022490"/>
    </source>
</evidence>
<keyword evidence="10" id="KW-0965">Cell junction</keyword>
<evidence type="ECO:0000259" key="17">
    <source>
        <dbReference type="PROSITE" id="PS50023"/>
    </source>
</evidence>
<evidence type="ECO:0000256" key="8">
    <source>
        <dbReference type="ARBA" id="ARBA00022833"/>
    </source>
</evidence>
<evidence type="ECO:0000256" key="13">
    <source>
        <dbReference type="ARBA" id="ARBA00023808"/>
    </source>
</evidence>
<dbReference type="GO" id="GO:0043542">
    <property type="term" value="P:endothelial cell migration"/>
    <property type="evidence" value="ECO:0007669"/>
    <property type="project" value="TreeGrafter"/>
</dbReference>
<keyword evidence="5" id="KW-0597">Phosphoprotein</keyword>
<reference evidence="19" key="1">
    <citation type="submission" date="2012-01" db="EMBL/GenBank/DDBJ databases">
        <title>The Genome Sequence of Oreochromis niloticus (Nile Tilapia).</title>
        <authorList>
            <consortium name="Broad Institute Genome Assembly Team"/>
            <consortium name="Broad Institute Sequencing Platform"/>
            <person name="Di Palma F."/>
            <person name="Johnson J."/>
            <person name="Lander E.S."/>
            <person name="Lindblad-Toh K."/>
        </authorList>
    </citation>
    <scope>NUCLEOTIDE SEQUENCE [LARGE SCALE GENOMIC DNA]</scope>
</reference>
<evidence type="ECO:0000256" key="9">
    <source>
        <dbReference type="ARBA" id="ARBA00022889"/>
    </source>
</evidence>
<dbReference type="CDD" id="cd09411">
    <property type="entry name" value="LIM4_Paxillin"/>
    <property type="match status" value="1"/>
</dbReference>
<dbReference type="GO" id="GO:0005925">
    <property type="term" value="C:focal adhesion"/>
    <property type="evidence" value="ECO:0007669"/>
    <property type="project" value="UniProtKB-SubCell"/>
</dbReference>
<evidence type="ECO:0000256" key="16">
    <source>
        <dbReference type="SAM" id="MobiDB-lite"/>
    </source>
</evidence>
<keyword evidence="6 15" id="KW-0479">Metal-binding</keyword>
<dbReference type="InterPro" id="IPR001781">
    <property type="entry name" value="Znf_LIM"/>
</dbReference>
<dbReference type="InterPro" id="IPR047075">
    <property type="entry name" value="Paxillin_TGFB1I1_LIM_dom1"/>
</dbReference>
<dbReference type="InterPro" id="IPR047072">
    <property type="entry name" value="Paxillin_Lim_dom2"/>
</dbReference>
<evidence type="ECO:0000313" key="19">
    <source>
        <dbReference type="Proteomes" id="UP000005207"/>
    </source>
</evidence>
<keyword evidence="12" id="KW-0206">Cytoskeleton</keyword>
<feature type="domain" description="LIM zinc-binding" evidence="17">
    <location>
        <begin position="367"/>
        <end position="424"/>
    </location>
</feature>
<dbReference type="InterPro" id="IPR001904">
    <property type="entry name" value="Paxillin_Lim_dom4"/>
</dbReference>
<dbReference type="PROSITE" id="PS50023">
    <property type="entry name" value="LIM_DOMAIN_2"/>
    <property type="match status" value="4"/>
</dbReference>
<reference evidence="18" key="3">
    <citation type="submission" date="2025-09" db="UniProtKB">
        <authorList>
            <consortium name="Ensembl"/>
        </authorList>
    </citation>
    <scope>IDENTIFICATION</scope>
</reference>